<keyword evidence="10" id="KW-0282">Flagellum</keyword>
<dbReference type="PANTHER" id="PTHR38786">
    <property type="entry name" value="FLAGELLAR FLIJ PROTEIN"/>
    <property type="match status" value="1"/>
</dbReference>
<comment type="caution">
    <text evidence="10">The sequence shown here is derived from an EMBL/GenBank/DDBJ whole genome shotgun (WGS) entry which is preliminary data.</text>
</comment>
<dbReference type="AlphaFoldDB" id="E6PME0"/>
<evidence type="ECO:0000256" key="6">
    <source>
        <dbReference type="ARBA" id="ARBA00022927"/>
    </source>
</evidence>
<name>E6PME0_9ZZZZ</name>
<reference evidence="10" key="1">
    <citation type="submission" date="2009-10" db="EMBL/GenBank/DDBJ databases">
        <title>Diversity of trophic interactions inside an arsenic-rich microbial ecosystem.</title>
        <authorList>
            <person name="Bertin P.N."/>
            <person name="Heinrich-Salmeron A."/>
            <person name="Pelletier E."/>
            <person name="Goulhen-Chollet F."/>
            <person name="Arsene-Ploetze F."/>
            <person name="Gallien S."/>
            <person name="Calteau A."/>
            <person name="Vallenet D."/>
            <person name="Casiot C."/>
            <person name="Chane-Woon-Ming B."/>
            <person name="Giloteaux L."/>
            <person name="Barakat M."/>
            <person name="Bonnefoy V."/>
            <person name="Bruneel O."/>
            <person name="Chandler M."/>
            <person name="Cleiss J."/>
            <person name="Duran R."/>
            <person name="Elbaz-Poulichet F."/>
            <person name="Fonknechten N."/>
            <person name="Lauga B."/>
            <person name="Mornico D."/>
            <person name="Ortet P."/>
            <person name="Schaeffer C."/>
            <person name="Siguier P."/>
            <person name="Alexander Thil Smith A."/>
            <person name="Van Dorsselaer A."/>
            <person name="Weissenbach J."/>
            <person name="Medigue C."/>
            <person name="Le Paslier D."/>
        </authorList>
    </citation>
    <scope>NUCLEOTIDE SEQUENCE</scope>
</reference>
<sequence>MPQTSATPQRIEALQSLHSQVVETGQHLALDLKQIQAQHDQARDKLHNLQNYASEYRRQLQALESQGGDWSKVRDLRGFIAKVDAAQTAQLAEINRIQVLHAEKSKAWAAARQREKAYELLLAQQHVHVKSLAQKRALTEMQDWALNPQSQFVNTNQPTKF</sequence>
<dbReference type="Gene3D" id="1.10.287.1700">
    <property type="match status" value="1"/>
</dbReference>
<feature type="coiled-coil region" evidence="9">
    <location>
        <begin position="32"/>
        <end position="66"/>
    </location>
</feature>
<organism evidence="10">
    <name type="scientific">mine drainage metagenome</name>
    <dbReference type="NCBI Taxonomy" id="410659"/>
    <lineage>
        <taxon>unclassified sequences</taxon>
        <taxon>metagenomes</taxon>
        <taxon>ecological metagenomes</taxon>
    </lineage>
</organism>
<dbReference type="InterPro" id="IPR053716">
    <property type="entry name" value="Flag_assembly_chemotaxis_eff"/>
</dbReference>
<dbReference type="InterPro" id="IPR012823">
    <property type="entry name" value="Flagell_FliJ"/>
</dbReference>
<evidence type="ECO:0000256" key="5">
    <source>
        <dbReference type="ARBA" id="ARBA00022795"/>
    </source>
</evidence>
<dbReference type="GO" id="GO:0044781">
    <property type="term" value="P:bacterial-type flagellum organization"/>
    <property type="evidence" value="ECO:0007669"/>
    <property type="project" value="UniProtKB-KW"/>
</dbReference>
<accession>E6PME0</accession>
<keyword evidence="6" id="KW-0653">Protein transport</keyword>
<evidence type="ECO:0000256" key="2">
    <source>
        <dbReference type="ARBA" id="ARBA00022448"/>
    </source>
</evidence>
<proteinExistence type="predicted"/>
<keyword evidence="7" id="KW-0472">Membrane</keyword>
<evidence type="ECO:0000256" key="7">
    <source>
        <dbReference type="ARBA" id="ARBA00023136"/>
    </source>
</evidence>
<keyword evidence="9" id="KW-0175">Coiled coil</keyword>
<keyword evidence="10" id="KW-0966">Cell projection</keyword>
<dbReference type="InterPro" id="IPR052570">
    <property type="entry name" value="FliJ"/>
</dbReference>
<dbReference type="PANTHER" id="PTHR38786:SF1">
    <property type="entry name" value="FLAGELLAR FLIJ PROTEIN"/>
    <property type="match status" value="1"/>
</dbReference>
<evidence type="ECO:0000256" key="1">
    <source>
        <dbReference type="ARBA" id="ARBA00004413"/>
    </source>
</evidence>
<keyword evidence="5" id="KW-1005">Bacterial flagellum biogenesis</keyword>
<comment type="subcellular location">
    <subcellularLocation>
        <location evidence="1">Cell membrane</location>
        <topology evidence="1">Peripheral membrane protein</topology>
        <orientation evidence="1">Cytoplasmic side</orientation>
    </subcellularLocation>
</comment>
<dbReference type="GO" id="GO:0015031">
    <property type="term" value="P:protein transport"/>
    <property type="evidence" value="ECO:0007669"/>
    <property type="project" value="UniProtKB-KW"/>
</dbReference>
<evidence type="ECO:0000256" key="8">
    <source>
        <dbReference type="ARBA" id="ARBA00023225"/>
    </source>
</evidence>
<protein>
    <submittedName>
        <fullName evidence="10">Putative Flagellar FliJ protein</fullName>
    </submittedName>
</protein>
<evidence type="ECO:0000313" key="10">
    <source>
        <dbReference type="EMBL" id="CBH96092.1"/>
    </source>
</evidence>
<dbReference type="GO" id="GO:0005886">
    <property type="term" value="C:plasma membrane"/>
    <property type="evidence" value="ECO:0007669"/>
    <property type="project" value="UniProtKB-SubCell"/>
</dbReference>
<dbReference type="GO" id="GO:0071973">
    <property type="term" value="P:bacterial-type flagellum-dependent cell motility"/>
    <property type="evidence" value="ECO:0007669"/>
    <property type="project" value="InterPro"/>
</dbReference>
<evidence type="ECO:0000256" key="9">
    <source>
        <dbReference type="SAM" id="Coils"/>
    </source>
</evidence>
<keyword evidence="4" id="KW-0145">Chemotaxis</keyword>
<keyword evidence="8" id="KW-1006">Bacterial flagellum protein export</keyword>
<dbReference type="GO" id="GO:0009288">
    <property type="term" value="C:bacterial-type flagellum"/>
    <property type="evidence" value="ECO:0007669"/>
    <property type="project" value="InterPro"/>
</dbReference>
<gene>
    <name evidence="10" type="ORF">CARN2_1082</name>
</gene>
<evidence type="ECO:0000256" key="4">
    <source>
        <dbReference type="ARBA" id="ARBA00022500"/>
    </source>
</evidence>
<dbReference type="Pfam" id="PF02050">
    <property type="entry name" value="FliJ"/>
    <property type="match status" value="1"/>
</dbReference>
<dbReference type="GO" id="GO:0006935">
    <property type="term" value="P:chemotaxis"/>
    <property type="evidence" value="ECO:0007669"/>
    <property type="project" value="UniProtKB-KW"/>
</dbReference>
<keyword evidence="3" id="KW-1003">Cell membrane</keyword>
<keyword evidence="2" id="KW-0813">Transport</keyword>
<keyword evidence="10" id="KW-0969">Cilium</keyword>
<evidence type="ECO:0000256" key="3">
    <source>
        <dbReference type="ARBA" id="ARBA00022475"/>
    </source>
</evidence>
<dbReference type="EMBL" id="CABM01000018">
    <property type="protein sequence ID" value="CBH96092.1"/>
    <property type="molecule type" value="Genomic_DNA"/>
</dbReference>